<dbReference type="Gene3D" id="3.90.110.10">
    <property type="entry name" value="Lactate dehydrogenase/glycoside hydrolase, family 4, C-terminal"/>
    <property type="match status" value="1"/>
</dbReference>
<feature type="binding site" evidence="4 6">
    <location>
        <position position="82"/>
    </location>
    <ligand>
        <name>substrate</name>
    </ligand>
</feature>
<dbReference type="SUPFAM" id="SSF51735">
    <property type="entry name" value="NAD(P)-binding Rossmann-fold domains"/>
    <property type="match status" value="1"/>
</dbReference>
<dbReference type="SUPFAM" id="SSF56327">
    <property type="entry name" value="LDH C-terminal domain-like"/>
    <property type="match status" value="1"/>
</dbReference>
<dbReference type="EC" id="1.1.1.37" evidence="4"/>
<dbReference type="HAMAP" id="MF_00487">
    <property type="entry name" value="Malate_dehydrog_3"/>
    <property type="match status" value="1"/>
</dbReference>
<keyword evidence="1 4" id="KW-0816">Tricarboxylic acid cycle</keyword>
<evidence type="ECO:0000259" key="8">
    <source>
        <dbReference type="Pfam" id="PF00056"/>
    </source>
</evidence>
<dbReference type="InterPro" id="IPR022383">
    <property type="entry name" value="Lactate/malate_DH_C"/>
</dbReference>
<dbReference type="NCBIfam" id="TIGR01763">
    <property type="entry name" value="MalateDH_bact"/>
    <property type="match status" value="1"/>
</dbReference>
<evidence type="ECO:0000313" key="10">
    <source>
        <dbReference type="EMBL" id="RJP61886.1"/>
    </source>
</evidence>
<dbReference type="Proteomes" id="UP000266426">
    <property type="component" value="Unassembled WGS sequence"/>
</dbReference>
<feature type="active site" description="Proton acceptor" evidence="4 5">
    <location>
        <position position="175"/>
    </location>
</feature>
<comment type="similarity">
    <text evidence="4">Belongs to the LDH/MDH superfamily. MDH type 3 family.</text>
</comment>
<feature type="binding site" evidence="4 7">
    <location>
        <begin position="9"/>
        <end position="14"/>
    </location>
    <ligand>
        <name>NAD(+)</name>
        <dbReference type="ChEBI" id="CHEBI:57540"/>
    </ligand>
</feature>
<dbReference type="AlphaFoldDB" id="A0A3A4R699"/>
<dbReference type="CDD" id="cd01339">
    <property type="entry name" value="LDH-like_MDH"/>
    <property type="match status" value="1"/>
</dbReference>
<dbReference type="InterPro" id="IPR015955">
    <property type="entry name" value="Lactate_DH/Glyco_Ohase_4_C"/>
</dbReference>
<feature type="binding site" evidence="4 7">
    <location>
        <begin position="118"/>
        <end position="120"/>
    </location>
    <ligand>
        <name>NAD(+)</name>
        <dbReference type="ChEBI" id="CHEBI:57540"/>
    </ligand>
</feature>
<comment type="caution">
    <text evidence="10">The sequence shown here is derived from an EMBL/GenBank/DDBJ whole genome shotgun (WGS) entry which is preliminary data.</text>
</comment>
<feature type="binding site" evidence="4 7">
    <location>
        <position position="33"/>
    </location>
    <ligand>
        <name>NAD(+)</name>
        <dbReference type="ChEBI" id="CHEBI:57540"/>
    </ligand>
</feature>
<accession>A0A3A4R699</accession>
<dbReference type="PIRSF" id="PIRSF000102">
    <property type="entry name" value="Lac_mal_DH"/>
    <property type="match status" value="1"/>
</dbReference>
<keyword evidence="3 4" id="KW-0520">NAD</keyword>
<comment type="function">
    <text evidence="4">Catalyzes the reversible oxidation of malate to oxaloacetate.</text>
</comment>
<dbReference type="InterPro" id="IPR001557">
    <property type="entry name" value="L-lactate/malate_DH"/>
</dbReference>
<dbReference type="Pfam" id="PF00056">
    <property type="entry name" value="Ldh_1_N"/>
    <property type="match status" value="1"/>
</dbReference>
<keyword evidence="2 4" id="KW-0560">Oxidoreductase</keyword>
<gene>
    <name evidence="4 10" type="primary">mdh</name>
    <name evidence="10" type="ORF">C4541_00885</name>
</gene>
<feature type="binding site" evidence="4 7">
    <location>
        <position position="95"/>
    </location>
    <ligand>
        <name>NAD(+)</name>
        <dbReference type="ChEBI" id="CHEBI:57540"/>
    </ligand>
</feature>
<name>A0A3A4R699_9BACT</name>
<evidence type="ECO:0000256" key="1">
    <source>
        <dbReference type="ARBA" id="ARBA00022532"/>
    </source>
</evidence>
<dbReference type="FunFam" id="3.40.50.720:FF:000018">
    <property type="entry name" value="Malate dehydrogenase"/>
    <property type="match status" value="1"/>
</dbReference>
<dbReference type="GO" id="GO:0030060">
    <property type="term" value="F:L-malate dehydrogenase (NAD+) activity"/>
    <property type="evidence" value="ECO:0007669"/>
    <property type="project" value="UniProtKB-UniRule"/>
</dbReference>
<evidence type="ECO:0000256" key="2">
    <source>
        <dbReference type="ARBA" id="ARBA00023002"/>
    </source>
</evidence>
<dbReference type="InterPro" id="IPR011275">
    <property type="entry name" value="Malate_DH_type3"/>
</dbReference>
<dbReference type="GO" id="GO:0006089">
    <property type="term" value="P:lactate metabolic process"/>
    <property type="evidence" value="ECO:0007669"/>
    <property type="project" value="TreeGrafter"/>
</dbReference>
<dbReference type="NCBIfam" id="NF004863">
    <property type="entry name" value="PRK06223.1"/>
    <property type="match status" value="1"/>
</dbReference>
<reference evidence="10 11" key="1">
    <citation type="journal article" date="2017" name="ISME J.">
        <title>Energy and carbon metabolisms in a deep terrestrial subsurface fluid microbial community.</title>
        <authorList>
            <person name="Momper L."/>
            <person name="Jungbluth S.P."/>
            <person name="Lee M.D."/>
            <person name="Amend J.P."/>
        </authorList>
    </citation>
    <scope>NUCLEOTIDE SEQUENCE [LARGE SCALE GENOMIC DNA]</scope>
    <source>
        <strain evidence="10">SURF_26</strain>
    </source>
</reference>
<feature type="domain" description="Lactate/malate dehydrogenase N-terminal" evidence="8">
    <location>
        <begin position="4"/>
        <end position="142"/>
    </location>
</feature>
<dbReference type="PRINTS" id="PR00086">
    <property type="entry name" value="LLDHDRGNASE"/>
</dbReference>
<dbReference type="GO" id="GO:0006099">
    <property type="term" value="P:tricarboxylic acid cycle"/>
    <property type="evidence" value="ECO:0007669"/>
    <property type="project" value="UniProtKB-UniRule"/>
</dbReference>
<dbReference type="GO" id="GO:0004459">
    <property type="term" value="F:L-lactate dehydrogenase (NAD+) activity"/>
    <property type="evidence" value="ECO:0007669"/>
    <property type="project" value="TreeGrafter"/>
</dbReference>
<dbReference type="PANTHER" id="PTHR43128">
    <property type="entry name" value="L-2-HYDROXYCARBOXYLATE DEHYDROGENASE (NAD(P)(+))"/>
    <property type="match status" value="1"/>
</dbReference>
<evidence type="ECO:0000256" key="4">
    <source>
        <dbReference type="HAMAP-Rule" id="MF_00487"/>
    </source>
</evidence>
<dbReference type="PANTHER" id="PTHR43128:SF16">
    <property type="entry name" value="L-LACTATE DEHYDROGENASE"/>
    <property type="match status" value="1"/>
</dbReference>
<evidence type="ECO:0000256" key="6">
    <source>
        <dbReference type="PIRSR" id="PIRSR000102-2"/>
    </source>
</evidence>
<feature type="domain" description="Lactate/malate dehydrogenase C-terminal" evidence="9">
    <location>
        <begin position="147"/>
        <end position="305"/>
    </location>
</feature>
<dbReference type="Gene3D" id="3.40.50.720">
    <property type="entry name" value="NAD(P)-binding Rossmann-like Domain"/>
    <property type="match status" value="1"/>
</dbReference>
<evidence type="ECO:0000256" key="7">
    <source>
        <dbReference type="PIRSR" id="PIRSR000102-3"/>
    </source>
</evidence>
<feature type="binding site" evidence="4 6">
    <location>
        <position position="120"/>
    </location>
    <ligand>
        <name>substrate</name>
    </ligand>
</feature>
<feature type="binding site" evidence="4 6">
    <location>
        <position position="88"/>
    </location>
    <ligand>
        <name>substrate</name>
    </ligand>
</feature>
<dbReference type="Pfam" id="PF02866">
    <property type="entry name" value="Ldh_1_C"/>
    <property type="match status" value="1"/>
</dbReference>
<feature type="binding site" evidence="4 6">
    <location>
        <position position="151"/>
    </location>
    <ligand>
        <name>substrate</name>
    </ligand>
</feature>
<protein>
    <recommendedName>
        <fullName evidence="4">Malate dehydrogenase</fullName>
        <ecNumber evidence="4">1.1.1.37</ecNumber>
    </recommendedName>
</protein>
<dbReference type="InterPro" id="IPR001236">
    <property type="entry name" value="Lactate/malate_DH_N"/>
</dbReference>
<dbReference type="InterPro" id="IPR036291">
    <property type="entry name" value="NAD(P)-bd_dom_sf"/>
</dbReference>
<evidence type="ECO:0000256" key="3">
    <source>
        <dbReference type="ARBA" id="ARBA00023027"/>
    </source>
</evidence>
<evidence type="ECO:0000313" key="11">
    <source>
        <dbReference type="Proteomes" id="UP000266426"/>
    </source>
</evidence>
<sequence>MKAKISVIGSGNVGATLAQRIAERELGDVVLLDIIDGIPQGKGLDMYEASTLEGFCGMVSGTSSYDDVAGSDIVVITAGLARKPGMTREDLLMKNAEIIRGICRNVANVAPDSIVITVTNPLDIMTQLAIESLGFEPHRVIGMAGILDSARMCAFIAMELDVAPPDINAMVLGGHGDSMVPLPRYTTVSGIPITELLPTEKIEEINERTRMGGAEIVKLLKTGSAYYAPSSGAAEMVEAIVKDQKRIIPCSVLLSGQYGLNDVCIGVPVKLGSAGVLDIIELNLSKEEKQALHASAKIVKENVDLLKQA</sequence>
<dbReference type="EMBL" id="QZJZ01000007">
    <property type="protein sequence ID" value="RJP61886.1"/>
    <property type="molecule type" value="Genomic_DNA"/>
</dbReference>
<evidence type="ECO:0000259" key="9">
    <source>
        <dbReference type="Pfam" id="PF02866"/>
    </source>
</evidence>
<dbReference type="FunFam" id="3.90.110.10:FF:000004">
    <property type="entry name" value="Malate dehydrogenase"/>
    <property type="match status" value="1"/>
</dbReference>
<evidence type="ECO:0000256" key="5">
    <source>
        <dbReference type="PIRSR" id="PIRSR000102-1"/>
    </source>
</evidence>
<comment type="catalytic activity">
    <reaction evidence="4">
        <text>(S)-malate + NAD(+) = oxaloacetate + NADH + H(+)</text>
        <dbReference type="Rhea" id="RHEA:21432"/>
        <dbReference type="ChEBI" id="CHEBI:15378"/>
        <dbReference type="ChEBI" id="CHEBI:15589"/>
        <dbReference type="ChEBI" id="CHEBI:16452"/>
        <dbReference type="ChEBI" id="CHEBI:57540"/>
        <dbReference type="ChEBI" id="CHEBI:57945"/>
        <dbReference type="EC" id="1.1.1.37"/>
    </reaction>
</comment>
<proteinExistence type="inferred from homology"/>
<organism evidence="10 11">
    <name type="scientific">Candidatus Auribacter fodinae</name>
    <dbReference type="NCBI Taxonomy" id="2093366"/>
    <lineage>
        <taxon>Bacteria</taxon>
        <taxon>Pseudomonadati</taxon>
        <taxon>Candidatus Auribacterota</taxon>
        <taxon>Candidatus Auribacteria</taxon>
        <taxon>Candidatus Auribacterales</taxon>
        <taxon>Candidatus Auribacteraceae</taxon>
        <taxon>Candidatus Auribacter</taxon>
    </lineage>
</organism>